<name>A0A7Z2GFY2_9BURK</name>
<evidence type="ECO:0000259" key="9">
    <source>
        <dbReference type="Pfam" id="PF02771"/>
    </source>
</evidence>
<dbReference type="InterPro" id="IPR050741">
    <property type="entry name" value="Acyl-CoA_dehydrogenase"/>
</dbReference>
<dbReference type="PANTHER" id="PTHR48083">
    <property type="entry name" value="MEDIUM-CHAIN SPECIFIC ACYL-COA DEHYDROGENASE, MITOCHONDRIAL-RELATED"/>
    <property type="match status" value="1"/>
</dbReference>
<accession>A0A7Z2GFY2</accession>
<gene>
    <name evidence="10" type="ORF">FAZ98_04520</name>
</gene>
<dbReference type="OrthoDB" id="9769473at2"/>
<dbReference type="GO" id="GO:0005737">
    <property type="term" value="C:cytoplasm"/>
    <property type="evidence" value="ECO:0007669"/>
    <property type="project" value="TreeGrafter"/>
</dbReference>
<dbReference type="Pfam" id="PF02771">
    <property type="entry name" value="Acyl-CoA_dh_N"/>
    <property type="match status" value="1"/>
</dbReference>
<comment type="subunit">
    <text evidence="3">Homodimer.</text>
</comment>
<dbReference type="EMBL" id="CP046913">
    <property type="protein sequence ID" value="QGZ61061.1"/>
    <property type="molecule type" value="Genomic_DNA"/>
</dbReference>
<dbReference type="InterPro" id="IPR009100">
    <property type="entry name" value="AcylCoA_DH/oxidase_NM_dom_sf"/>
</dbReference>
<dbReference type="InterPro" id="IPR009075">
    <property type="entry name" value="AcylCo_DH/oxidase_C"/>
</dbReference>
<comment type="cofactor">
    <cofactor evidence="1">
        <name>FAD</name>
        <dbReference type="ChEBI" id="CHEBI:57692"/>
    </cofactor>
</comment>
<feature type="domain" description="Acyl-CoA oxidase/dehydrogenase middle" evidence="8">
    <location>
        <begin position="136"/>
        <end position="232"/>
    </location>
</feature>
<dbReference type="FunFam" id="1.20.140.10:FF:000018">
    <property type="entry name" value="Acyl-CoA dehydrogenase family member 10"/>
    <property type="match status" value="1"/>
</dbReference>
<evidence type="ECO:0000256" key="6">
    <source>
        <dbReference type="ARBA" id="ARBA00023002"/>
    </source>
</evidence>
<dbReference type="GO" id="GO:0033539">
    <property type="term" value="P:fatty acid beta-oxidation using acyl-CoA dehydrogenase"/>
    <property type="evidence" value="ECO:0007669"/>
    <property type="project" value="TreeGrafter"/>
</dbReference>
<dbReference type="RefSeq" id="WP_158949190.1">
    <property type="nucleotide sequence ID" value="NZ_CP046913.1"/>
</dbReference>
<dbReference type="Proteomes" id="UP000433577">
    <property type="component" value="Chromosome 1"/>
</dbReference>
<feature type="domain" description="Acyl-CoA dehydrogenase/oxidase N-terminal" evidence="9">
    <location>
        <begin position="8"/>
        <end position="131"/>
    </location>
</feature>
<dbReference type="Pfam" id="PF00441">
    <property type="entry name" value="Acyl-CoA_dh_1"/>
    <property type="match status" value="1"/>
</dbReference>
<evidence type="ECO:0000313" key="10">
    <source>
        <dbReference type="EMBL" id="QGZ61061.1"/>
    </source>
</evidence>
<protein>
    <submittedName>
        <fullName evidence="10">Acyl-CoA dehydrogenase</fullName>
    </submittedName>
</protein>
<dbReference type="InterPro" id="IPR037069">
    <property type="entry name" value="AcylCoA_DH/ox_N_sf"/>
</dbReference>
<keyword evidence="4" id="KW-0285">Flavoprotein</keyword>
<dbReference type="Gene3D" id="1.20.140.10">
    <property type="entry name" value="Butyryl-CoA Dehydrogenase, subunit A, domain 3"/>
    <property type="match status" value="1"/>
</dbReference>
<keyword evidence="6" id="KW-0560">Oxidoreductase</keyword>
<organism evidence="10 11">
    <name type="scientific">Paraburkholderia acidisoli</name>
    <dbReference type="NCBI Taxonomy" id="2571748"/>
    <lineage>
        <taxon>Bacteria</taxon>
        <taxon>Pseudomonadati</taxon>
        <taxon>Pseudomonadota</taxon>
        <taxon>Betaproteobacteria</taxon>
        <taxon>Burkholderiales</taxon>
        <taxon>Burkholderiaceae</taxon>
        <taxon>Paraburkholderia</taxon>
    </lineage>
</organism>
<dbReference type="GO" id="GO:0003995">
    <property type="term" value="F:acyl-CoA dehydrogenase activity"/>
    <property type="evidence" value="ECO:0007669"/>
    <property type="project" value="TreeGrafter"/>
</dbReference>
<evidence type="ECO:0000256" key="4">
    <source>
        <dbReference type="ARBA" id="ARBA00022630"/>
    </source>
</evidence>
<evidence type="ECO:0000256" key="2">
    <source>
        <dbReference type="ARBA" id="ARBA00009347"/>
    </source>
</evidence>
<reference evidence="10 11" key="1">
    <citation type="submission" date="2019-12" db="EMBL/GenBank/DDBJ databases">
        <title>Paraburkholderia acidiphila 7Q-K02 sp. nov and Paraburkholderia acidisoli DHF22 sp. nov., two strains isolated from forest soil.</title>
        <authorList>
            <person name="Gao Z."/>
            <person name="Qiu L."/>
        </authorList>
    </citation>
    <scope>NUCLEOTIDE SEQUENCE [LARGE SCALE GENOMIC DNA]</scope>
    <source>
        <strain evidence="10 11">DHF22</strain>
    </source>
</reference>
<dbReference type="InterPro" id="IPR006091">
    <property type="entry name" value="Acyl-CoA_Oxase/DH_mid-dom"/>
</dbReference>
<evidence type="ECO:0000256" key="1">
    <source>
        <dbReference type="ARBA" id="ARBA00001974"/>
    </source>
</evidence>
<dbReference type="FunFam" id="2.40.110.10:FF:000002">
    <property type="entry name" value="Acyl-CoA dehydrogenase fadE12"/>
    <property type="match status" value="1"/>
</dbReference>
<dbReference type="InterPro" id="IPR036250">
    <property type="entry name" value="AcylCo_DH-like_C"/>
</dbReference>
<dbReference type="SUPFAM" id="SSF47203">
    <property type="entry name" value="Acyl-CoA dehydrogenase C-terminal domain-like"/>
    <property type="match status" value="1"/>
</dbReference>
<dbReference type="Gene3D" id="2.40.110.10">
    <property type="entry name" value="Butyryl-CoA Dehydrogenase, subunit A, domain 2"/>
    <property type="match status" value="1"/>
</dbReference>
<dbReference type="SUPFAM" id="SSF56645">
    <property type="entry name" value="Acyl-CoA dehydrogenase NM domain-like"/>
    <property type="match status" value="1"/>
</dbReference>
<feature type="domain" description="Acyl-CoA dehydrogenase/oxidase C-terminal" evidence="7">
    <location>
        <begin position="249"/>
        <end position="397"/>
    </location>
</feature>
<dbReference type="InterPro" id="IPR013786">
    <property type="entry name" value="AcylCoA_DH/ox_N"/>
</dbReference>
<dbReference type="PANTHER" id="PTHR48083:SF13">
    <property type="entry name" value="ACYL-COA DEHYDROGENASE FAMILY MEMBER 11"/>
    <property type="match status" value="1"/>
</dbReference>
<dbReference type="InterPro" id="IPR046373">
    <property type="entry name" value="Acyl-CoA_Oxase/DH_mid-dom_sf"/>
</dbReference>
<evidence type="ECO:0000259" key="7">
    <source>
        <dbReference type="Pfam" id="PF00441"/>
    </source>
</evidence>
<evidence type="ECO:0000256" key="3">
    <source>
        <dbReference type="ARBA" id="ARBA00011738"/>
    </source>
</evidence>
<evidence type="ECO:0000313" key="11">
    <source>
        <dbReference type="Proteomes" id="UP000433577"/>
    </source>
</evidence>
<comment type="similarity">
    <text evidence="2">Belongs to the acyl-CoA dehydrogenase family.</text>
</comment>
<keyword evidence="11" id="KW-1185">Reference proteome</keyword>
<dbReference type="Pfam" id="PF02770">
    <property type="entry name" value="Acyl-CoA_dh_M"/>
    <property type="match status" value="1"/>
</dbReference>
<evidence type="ECO:0000259" key="8">
    <source>
        <dbReference type="Pfam" id="PF02770"/>
    </source>
</evidence>
<dbReference type="GO" id="GO:0050660">
    <property type="term" value="F:flavin adenine dinucleotide binding"/>
    <property type="evidence" value="ECO:0007669"/>
    <property type="project" value="InterPro"/>
</dbReference>
<evidence type="ECO:0000256" key="5">
    <source>
        <dbReference type="ARBA" id="ARBA00022827"/>
    </source>
</evidence>
<proteinExistence type="inferred from homology"/>
<dbReference type="AlphaFoldDB" id="A0A7Z2GFY2"/>
<sequence length="419" mass="46375">MNFDYSPKVQALREKLLAFFDEHIYPNEAVFHAEVERNRADGNAWVPTEIVEQLKEKAREAGLWNLFLPDSVRGAGLTNLEYAPLCEIMGRVHWAPEVFNCSAPDTGNMETIERYGSEAHKLQWLEPLLQGQIRSAFLMTEPDVASSDATNIQTRIERDGDDYVINGTKWWSSGAGDPRCAIYIVMGKTDPDAPRHTQQSMILVPADSAGITVRRPLTVFGYDDAPHGHMEITLENVRVPASNILLGEGRGFEIAQGRLGPGRIHHCMRLIGLAERALELMAKRALARVAFGKPVAAQSVTQERIAEARCMIDQARLLTLKTAYMMDTVGNKGARGEIAMIKVVAPNMACQVIDWAMQVYGAAGVSGDFPLAYAYASARTLRFADGPDEVHRNAIAKLEFARYMDTDAASRVELPVTRS</sequence>
<dbReference type="KEGG" id="pacs:FAZ98_04520"/>
<keyword evidence="5" id="KW-0274">FAD</keyword>
<dbReference type="Gene3D" id="1.10.540.10">
    <property type="entry name" value="Acyl-CoA dehydrogenase/oxidase, N-terminal domain"/>
    <property type="match status" value="1"/>
</dbReference>